<dbReference type="OrthoDB" id="4793383at2"/>
<evidence type="ECO:0000313" key="2">
    <source>
        <dbReference type="Proteomes" id="UP000480122"/>
    </source>
</evidence>
<evidence type="ECO:0000313" key="1">
    <source>
        <dbReference type="EMBL" id="MUN06410.1"/>
    </source>
</evidence>
<comment type="caution">
    <text evidence="1">The sequence shown here is derived from an EMBL/GenBank/DDBJ whole genome shotgun (WGS) entry which is preliminary data.</text>
</comment>
<dbReference type="EMBL" id="WODA01000006">
    <property type="protein sequence ID" value="MUN06410.1"/>
    <property type="molecule type" value="Genomic_DNA"/>
</dbReference>
<dbReference type="AlphaFoldDB" id="A0A7C9LDV9"/>
<sequence length="383" mass="40169">MSTAIDVRALSSHVRIELDDSLSNAEQAAITAHWADLAYDGDGEPDRVLRAGVRRDSDPANGDLTVSANSPEALAQRITSQVTLEAIGGLRGEALMLHAAAVTLDDGRVIGFVGPSGRGKTTAAREFGRAFGYVTDETLAIRPGGSVIPYRKPLSIGTKAGVKATEPASGLDLKGLPDAELELAALVLLDRRPEVAEPFVESVPIIDALPELVAQSSFLSALDRPLGTLIDTIRSTGGVRRIVYSEASTIPGIVDDLLGSVDESAPMVMDVADLSQRGCDCDGRVLPEVATPDAGDRPGAYWRGTFADARIVDDSLVVLAAGRLTVLVGVGPALWLAADGLTEDELKTAAQRDLPAPPADVDVDRVISQALRSLEDASLLIRS</sequence>
<dbReference type="RefSeq" id="WP_155841074.1">
    <property type="nucleotide sequence ID" value="NZ_BAAAIA010000009.1"/>
</dbReference>
<dbReference type="SUPFAM" id="SSF53795">
    <property type="entry name" value="PEP carboxykinase-like"/>
    <property type="match status" value="1"/>
</dbReference>
<reference evidence="1 2" key="1">
    <citation type="submission" date="2019-11" db="EMBL/GenBank/DDBJ databases">
        <title>Agromyces kandeliae sp. nov., isolated from mangrove soil.</title>
        <authorList>
            <person name="Wang R."/>
        </authorList>
    </citation>
    <scope>NUCLEOTIDE SEQUENCE [LARGE SCALE GENOMIC DNA]</scope>
    <source>
        <strain evidence="1 2">JCM 11431</strain>
    </source>
</reference>
<proteinExistence type="predicted"/>
<dbReference type="InterPro" id="IPR027417">
    <property type="entry name" value="P-loop_NTPase"/>
</dbReference>
<protein>
    <submittedName>
        <fullName evidence="1">Uncharacterized protein</fullName>
    </submittedName>
</protein>
<dbReference type="SUPFAM" id="SSF52540">
    <property type="entry name" value="P-loop containing nucleoside triphosphate hydrolases"/>
    <property type="match status" value="1"/>
</dbReference>
<organism evidence="1 2">
    <name type="scientific">Agromyces luteolus</name>
    <dbReference type="NCBI Taxonomy" id="88373"/>
    <lineage>
        <taxon>Bacteria</taxon>
        <taxon>Bacillati</taxon>
        <taxon>Actinomycetota</taxon>
        <taxon>Actinomycetes</taxon>
        <taxon>Micrococcales</taxon>
        <taxon>Microbacteriaceae</taxon>
        <taxon>Agromyces</taxon>
    </lineage>
</organism>
<dbReference type="Proteomes" id="UP000480122">
    <property type="component" value="Unassembled WGS sequence"/>
</dbReference>
<keyword evidence="2" id="KW-1185">Reference proteome</keyword>
<name>A0A7C9LDV9_9MICO</name>
<gene>
    <name evidence="1" type="ORF">GLX25_04670</name>
</gene>
<accession>A0A7C9LDV9</accession>